<dbReference type="OrthoDB" id="9768066at2"/>
<dbReference type="Pfam" id="PF18934">
    <property type="entry name" value="DUF5682"/>
    <property type="match status" value="1"/>
</dbReference>
<dbReference type="RefSeq" id="WP_131330845.1">
    <property type="nucleotide sequence ID" value="NZ_CP044016.1"/>
</dbReference>
<dbReference type="Proteomes" id="UP000292424">
    <property type="component" value="Chromosome"/>
</dbReference>
<keyword evidence="2" id="KW-1185">Reference proteome</keyword>
<dbReference type="PANTHER" id="PTHR30634">
    <property type="entry name" value="OUTER MEMBRANE LOLAB LIPOPROTEIN INSERTION APPARATUS"/>
    <property type="match status" value="1"/>
</dbReference>
<gene>
    <name evidence="1" type="ORF">E0W69_014890</name>
</gene>
<dbReference type="InterPro" id="IPR043737">
    <property type="entry name" value="DUF5682"/>
</dbReference>
<dbReference type="KEGG" id="arac:E0W69_014890"/>
<evidence type="ECO:0000313" key="1">
    <source>
        <dbReference type="EMBL" id="QES89888.1"/>
    </source>
</evidence>
<organism evidence="1 2">
    <name type="scientific">Rhizosphaericola mali</name>
    <dbReference type="NCBI Taxonomy" id="2545455"/>
    <lineage>
        <taxon>Bacteria</taxon>
        <taxon>Pseudomonadati</taxon>
        <taxon>Bacteroidota</taxon>
        <taxon>Chitinophagia</taxon>
        <taxon>Chitinophagales</taxon>
        <taxon>Chitinophagaceae</taxon>
        <taxon>Rhizosphaericola</taxon>
    </lineage>
</organism>
<dbReference type="PANTHER" id="PTHR30634:SF14">
    <property type="match status" value="1"/>
</dbReference>
<name>A0A5P2G5D2_9BACT</name>
<dbReference type="EMBL" id="CP044016">
    <property type="protein sequence ID" value="QES89888.1"/>
    <property type="molecule type" value="Genomic_DNA"/>
</dbReference>
<reference evidence="1 2" key="1">
    <citation type="submission" date="2019-09" db="EMBL/GenBank/DDBJ databases">
        <title>Complete genome sequence of Arachidicoccus sp. B3-10 isolated from apple orchard soil.</title>
        <authorList>
            <person name="Kim H.S."/>
            <person name="Han K.-I."/>
            <person name="Suh M.K."/>
            <person name="Lee K.C."/>
            <person name="Eom M.K."/>
            <person name="Kim J.-S."/>
            <person name="Kang S.W."/>
            <person name="Sin Y."/>
            <person name="Lee J.-S."/>
        </authorList>
    </citation>
    <scope>NUCLEOTIDE SEQUENCE [LARGE SCALE GENOMIC DNA]</scope>
    <source>
        <strain evidence="1 2">B3-10</strain>
    </source>
</reference>
<accession>A0A5P2G5D2</accession>
<protein>
    <submittedName>
        <fullName evidence="1">Uncharacterized protein</fullName>
    </submittedName>
</protein>
<dbReference type="InterPro" id="IPR050458">
    <property type="entry name" value="LolB"/>
</dbReference>
<sequence>MATHIFGIRHHGPGSARHLVQALETVKPEIILLEGPPEAESILSWVNDPTMEPPVAILAYVPDNPHNAVFYPFTHYSPEWQAILYGLKNNIPIRFIDMPLMHKLADKDEEIIPETTEDENEPVEEILAIQTDKELEDEIVEIRRNPISYLAEIAGFADAEEWWEQNFELSHEDPLLLFETVKNAMQALRETIPNVEEKIDLQREVFMRRAIQKAFNEMYGTIAVVCGAWHAPALEQTFKQKEEKELIKDLKKTKVECTWIPWTNDRLMTASGYGAGIISPGYYDHQWFHPEDDGTLWMTKTAREFRNQKMDISSAHVIEAVRLCQSLTSLRGLNKSGLKEAIEATQTVMCMGDYLPITLLNKDLIIGNKIGAIPDSSPQSPLQVDFEKQCKSLRLKSTEGETTLTLDLRKPLDLNKSIFLHRLMILGVDWGKKDAVSSKGTFKEQWRLYWKPEMLIELIAKSAMGNSIEIAADFQLREIVEKETTLKAVAEWLELSIPAELSKATPVLLQKMDKLAAAASDIEMLITALFPLSEILKYGNVRQSDKEGVKDIFTSIFYRTLVGLPIGCVGINVEQAMAISTHIKRLHKVILVLDEEEFTKEWHKTLAKLGSNDQIAPYISGVVQKIALESEIFTTEETAAAFSRALSVGAPIEMSAQWLEGFLHDAATILLLDEQIWTIVYEWVATLDEQTFKDLLPILRRTFNEYASPEKDKIAQKVKRGPSSKSSQVKPAAINLDTDRALRAIPVIEYLLGL</sequence>
<evidence type="ECO:0000313" key="2">
    <source>
        <dbReference type="Proteomes" id="UP000292424"/>
    </source>
</evidence>
<proteinExistence type="predicted"/>
<dbReference type="AlphaFoldDB" id="A0A5P2G5D2"/>